<reference evidence="4 6" key="2">
    <citation type="submission" date="2019-03" db="EMBL/GenBank/DDBJ databases">
        <title>Burkholderia cepacia outbreak.</title>
        <authorList>
            <person name="Farzana R."/>
            <person name="Walsh T.R."/>
        </authorList>
    </citation>
    <scope>NUCLEOTIDE SEQUENCE [LARGE SCALE GENOMIC DNA]</scope>
    <source>
        <strain evidence="6">d13</strain>
        <strain evidence="4">D13</strain>
    </source>
</reference>
<evidence type="ECO:0000313" key="4">
    <source>
        <dbReference type="EMBL" id="TEU48987.1"/>
    </source>
</evidence>
<reference evidence="2" key="3">
    <citation type="submission" date="2020-12" db="EMBL/GenBank/DDBJ databases">
        <title>Burkholderia cepacia complex in Mexico.</title>
        <authorList>
            <person name="Estrada P."/>
        </authorList>
    </citation>
    <scope>NUCLEOTIDE SEQUENCE</scope>
    <source>
        <strain evidence="2">871</strain>
    </source>
</reference>
<evidence type="ECO:0000313" key="3">
    <source>
        <dbReference type="EMBL" id="SQA59319.1"/>
    </source>
</evidence>
<evidence type="ECO:0000313" key="7">
    <source>
        <dbReference type="Proteomes" id="UP000645612"/>
    </source>
</evidence>
<gene>
    <name evidence="4" type="ORF">E3D37_13685</name>
    <name evidence="2" type="ORF">JAO13_02230</name>
    <name evidence="3" type="ORF">NCTC10661_06710</name>
</gene>
<dbReference type="Proteomes" id="UP000645612">
    <property type="component" value="Unassembled WGS sequence"/>
</dbReference>
<dbReference type="Proteomes" id="UP000250416">
    <property type="component" value="Unassembled WGS sequence"/>
</dbReference>
<dbReference type="RefSeq" id="WP_048022765.1">
    <property type="nucleotide sequence ID" value="NZ_CADDZZ010000001.1"/>
</dbReference>
<sequence>MKRRISDGSPESRRRVLLARMAATRAELSASNHVVETARRARSGDIADYPAMKLPTLGGSAVAAVAVALAGFVILGPRRIVTTAVRAGLVALIGRMTRDMVEK</sequence>
<dbReference type="AlphaFoldDB" id="A0A103WSX3"/>
<keyword evidence="1" id="KW-0812">Transmembrane</keyword>
<evidence type="ECO:0000313" key="5">
    <source>
        <dbReference type="Proteomes" id="UP000250416"/>
    </source>
</evidence>
<protein>
    <submittedName>
        <fullName evidence="2">Uncharacterized protein</fullName>
    </submittedName>
</protein>
<evidence type="ECO:0000313" key="2">
    <source>
        <dbReference type="EMBL" id="MBH9695264.1"/>
    </source>
</evidence>
<dbReference type="EMBL" id="JAEDXG010000002">
    <property type="protein sequence ID" value="MBH9695264.1"/>
    <property type="molecule type" value="Genomic_DNA"/>
</dbReference>
<keyword evidence="1" id="KW-1133">Transmembrane helix</keyword>
<dbReference type="Proteomes" id="UP000298234">
    <property type="component" value="Unassembled WGS sequence"/>
</dbReference>
<evidence type="ECO:0000313" key="6">
    <source>
        <dbReference type="Proteomes" id="UP000298234"/>
    </source>
</evidence>
<dbReference type="EMBL" id="UARD01000054">
    <property type="protein sequence ID" value="SQA59319.1"/>
    <property type="molecule type" value="Genomic_DNA"/>
</dbReference>
<organism evidence="2 7">
    <name type="scientific">Burkholderia cepacia</name>
    <name type="common">Pseudomonas cepacia</name>
    <dbReference type="NCBI Taxonomy" id="292"/>
    <lineage>
        <taxon>Bacteria</taxon>
        <taxon>Pseudomonadati</taxon>
        <taxon>Pseudomonadota</taxon>
        <taxon>Betaproteobacteria</taxon>
        <taxon>Burkholderiales</taxon>
        <taxon>Burkholderiaceae</taxon>
        <taxon>Burkholderia</taxon>
        <taxon>Burkholderia cepacia complex</taxon>
    </lineage>
</organism>
<evidence type="ECO:0000256" key="1">
    <source>
        <dbReference type="SAM" id="Phobius"/>
    </source>
</evidence>
<accession>A0A103WSX3</accession>
<keyword evidence="1" id="KW-0472">Membrane</keyword>
<reference evidence="3 5" key="1">
    <citation type="submission" date="2018-06" db="EMBL/GenBank/DDBJ databases">
        <authorList>
            <consortium name="Pathogen Informatics"/>
            <person name="Doyle S."/>
        </authorList>
    </citation>
    <scope>NUCLEOTIDE SEQUENCE [LARGE SCALE GENOMIC DNA]</scope>
    <source>
        <strain evidence="3 5">NCTC10661</strain>
    </source>
</reference>
<dbReference type="OrthoDB" id="9035634at2"/>
<accession>A0A1I0L8F5</accession>
<dbReference type="STRING" id="292.WI67_09070"/>
<feature type="transmembrane region" description="Helical" evidence="1">
    <location>
        <begin position="57"/>
        <end position="76"/>
    </location>
</feature>
<name>A0A103WSX3_BURCE</name>
<dbReference type="EMBL" id="SNSQ01000013">
    <property type="protein sequence ID" value="TEU48987.1"/>
    <property type="molecule type" value="Genomic_DNA"/>
</dbReference>
<comment type="caution">
    <text evidence="2">The sequence shown here is derived from an EMBL/GenBank/DDBJ whole genome shotgun (WGS) entry which is preliminary data.</text>
</comment>
<proteinExistence type="predicted"/>